<organism evidence="1 2">
    <name type="scientific">Romanomermis culicivorax</name>
    <name type="common">Nematode worm</name>
    <dbReference type="NCBI Taxonomy" id="13658"/>
    <lineage>
        <taxon>Eukaryota</taxon>
        <taxon>Metazoa</taxon>
        <taxon>Ecdysozoa</taxon>
        <taxon>Nematoda</taxon>
        <taxon>Enoplea</taxon>
        <taxon>Dorylaimia</taxon>
        <taxon>Mermithida</taxon>
        <taxon>Mermithoidea</taxon>
        <taxon>Mermithidae</taxon>
        <taxon>Romanomermis</taxon>
    </lineage>
</organism>
<evidence type="ECO:0000313" key="1">
    <source>
        <dbReference type="Proteomes" id="UP000887565"/>
    </source>
</evidence>
<proteinExistence type="predicted"/>
<keyword evidence="1" id="KW-1185">Reference proteome</keyword>
<sequence>MKKQKKVVAYDTSFSPTATVNLSPVALTNPDDYPDRVLTFNHQYHYSDTVFGYCDKGLLLFSFPFNFHYLCLTIIRVPGCSVPWDFGIPPTQLVYAKDSNSILQGRDRNYLSKDTQHAQQVSTVHFNPALTQETQETQEAHKMANIGNAK</sequence>
<dbReference type="Proteomes" id="UP000887565">
    <property type="component" value="Unplaced"/>
</dbReference>
<evidence type="ECO:0000313" key="2">
    <source>
        <dbReference type="WBParaSite" id="nRc.2.0.1.t01323-RA"/>
    </source>
</evidence>
<dbReference type="AlphaFoldDB" id="A0A915HI57"/>
<reference evidence="2" key="1">
    <citation type="submission" date="2022-11" db="UniProtKB">
        <authorList>
            <consortium name="WormBaseParasite"/>
        </authorList>
    </citation>
    <scope>IDENTIFICATION</scope>
</reference>
<name>A0A915HI57_ROMCU</name>
<protein>
    <submittedName>
        <fullName evidence="2">Uncharacterized protein</fullName>
    </submittedName>
</protein>
<accession>A0A915HI57</accession>
<dbReference type="WBParaSite" id="nRc.2.0.1.t01323-RA">
    <property type="protein sequence ID" value="nRc.2.0.1.t01323-RA"/>
    <property type="gene ID" value="nRc.2.0.1.g01323"/>
</dbReference>